<feature type="region of interest" description="Disordered" evidence="1">
    <location>
        <begin position="58"/>
        <end position="77"/>
    </location>
</feature>
<protein>
    <recommendedName>
        <fullName evidence="2">NADP-dependent oxidoreductase domain-containing protein</fullName>
    </recommendedName>
</protein>
<reference evidence="5" key="1">
    <citation type="submission" date="2017-10" db="EMBL/GenBank/DDBJ databases">
        <authorList>
            <person name="Frank J."/>
        </authorList>
    </citation>
    <scope>NUCLEOTIDE SEQUENCE [LARGE SCALE GENOMIC DNA]</scope>
</reference>
<keyword evidence="5" id="KW-1185">Reference proteome</keyword>
<dbReference type="EMBL" id="CP049055">
    <property type="protein sequence ID" value="QII12707.1"/>
    <property type="molecule type" value="Genomic_DNA"/>
</dbReference>
<dbReference type="SUPFAM" id="SSF51430">
    <property type="entry name" value="NAD(P)-linked oxidoreductase"/>
    <property type="match status" value="1"/>
</dbReference>
<dbReference type="Gene3D" id="3.20.20.100">
    <property type="entry name" value="NADP-dependent oxidoreductase domain"/>
    <property type="match status" value="1"/>
</dbReference>
<evidence type="ECO:0000313" key="4">
    <source>
        <dbReference type="EMBL" id="SOH02959.1"/>
    </source>
</evidence>
<dbReference type="Proteomes" id="UP000221734">
    <property type="component" value="Chromosome Kuenenia_stuttgartiensis_MBR1"/>
</dbReference>
<dbReference type="AlphaFoldDB" id="A0A2C9CAQ5"/>
<dbReference type="Proteomes" id="UP000501926">
    <property type="component" value="Chromosome"/>
</dbReference>
<dbReference type="OrthoDB" id="9773828at2"/>
<dbReference type="InterPro" id="IPR053135">
    <property type="entry name" value="AKR2_Oxidoreductase"/>
</dbReference>
<name>A0A2C9CAQ5_KUEST</name>
<dbReference type="Pfam" id="PF00248">
    <property type="entry name" value="Aldo_ket_red"/>
    <property type="match status" value="1"/>
</dbReference>
<dbReference type="EMBL" id="LT934425">
    <property type="protein sequence ID" value="SOH02959.1"/>
    <property type="molecule type" value="Genomic_DNA"/>
</dbReference>
<reference evidence="4" key="2">
    <citation type="submission" date="2017-10" db="EMBL/GenBank/DDBJ databases">
        <authorList>
            <person name="Banno H."/>
            <person name="Chua N.-H."/>
        </authorList>
    </citation>
    <scope>NUCLEOTIDE SEQUENCE [LARGE SCALE GENOMIC DNA]</scope>
    <source>
        <strain evidence="4">Kuenenia_mbr1_ru-nijmegen</strain>
    </source>
</reference>
<sequence length="363" mass="40979">MGCVSNKTMYTENIFYKILKMALENDKLTNRRNFLKGSFAVAFGLNFPESINTMFPGEKVSSPSEAGKGGGVPKRRLGKTEGMVSMLCVGGYHIGRMKDEHYAVRMIHAALDEGVNFFDSAWSYNNGDSEIRIGKALKDRRDGAFIMTKTRARDRVAASKELHESLRRLQTDCLDLWQFHDVQTMEDVESIFSKGGAIEAAINAKKEGKIRHVGVTGHRNSEALVNVIQKYHHLLETVQMPINLVDPHYLSFIKLVIPEAVKYDIGILAMKTTANGVLLEDKVATIKECLYYAWSQSVSTLVSGMDSIEQLKENVSYAQQFEKLSGKDQSMLLARTEPFCGIKTEFYKHPSQKWRIYPAKPRY</sequence>
<accession>A0A2C9CAQ5</accession>
<dbReference type="KEGG" id="kst:KSMBR1_0445"/>
<evidence type="ECO:0000259" key="2">
    <source>
        <dbReference type="Pfam" id="PF00248"/>
    </source>
</evidence>
<organism evidence="4 5">
    <name type="scientific">Kuenenia stuttgartiensis</name>
    <dbReference type="NCBI Taxonomy" id="174633"/>
    <lineage>
        <taxon>Bacteria</taxon>
        <taxon>Pseudomonadati</taxon>
        <taxon>Planctomycetota</taxon>
        <taxon>Candidatus Brocadiia</taxon>
        <taxon>Candidatus Brocadiales</taxon>
        <taxon>Candidatus Brocadiaceae</taxon>
        <taxon>Candidatus Kuenenia</taxon>
    </lineage>
</organism>
<evidence type="ECO:0000313" key="5">
    <source>
        <dbReference type="Proteomes" id="UP000221734"/>
    </source>
</evidence>
<gene>
    <name evidence="3" type="ORF">KsCSTR_33280</name>
    <name evidence="4" type="ORF">KSMBR1_0445</name>
</gene>
<dbReference type="PANTHER" id="PTHR43312:SF1">
    <property type="entry name" value="NADP-DEPENDENT OXIDOREDUCTASE DOMAIN-CONTAINING PROTEIN"/>
    <property type="match status" value="1"/>
</dbReference>
<evidence type="ECO:0000313" key="3">
    <source>
        <dbReference type="EMBL" id="QII12707.1"/>
    </source>
</evidence>
<dbReference type="CDD" id="cd19100">
    <property type="entry name" value="AKR_unchar"/>
    <property type="match status" value="1"/>
</dbReference>
<dbReference type="InterPro" id="IPR036812">
    <property type="entry name" value="NAD(P)_OxRdtase_dom_sf"/>
</dbReference>
<dbReference type="InterPro" id="IPR023210">
    <property type="entry name" value="NADP_OxRdtase_dom"/>
</dbReference>
<proteinExistence type="predicted"/>
<feature type="domain" description="NADP-dependent oxidoreductase" evidence="2">
    <location>
        <begin position="87"/>
        <end position="282"/>
    </location>
</feature>
<evidence type="ECO:0000313" key="6">
    <source>
        <dbReference type="Proteomes" id="UP000501926"/>
    </source>
</evidence>
<reference evidence="3 6" key="3">
    <citation type="submission" date="2020-02" db="EMBL/GenBank/DDBJ databases">
        <title>Newly sequenced genome of strain CSTR1 showed variability in Candidatus Kuenenia stuttgartiensis genomes.</title>
        <authorList>
            <person name="Ding C."/>
            <person name="Adrian L."/>
        </authorList>
    </citation>
    <scope>NUCLEOTIDE SEQUENCE [LARGE SCALE GENOMIC DNA]</scope>
    <source>
        <strain evidence="3 6">CSTR1</strain>
    </source>
</reference>
<dbReference type="PANTHER" id="PTHR43312">
    <property type="entry name" value="D-THREO-ALDOSE 1-DEHYDROGENASE"/>
    <property type="match status" value="1"/>
</dbReference>
<evidence type="ECO:0000256" key="1">
    <source>
        <dbReference type="SAM" id="MobiDB-lite"/>
    </source>
</evidence>
<dbReference type="RefSeq" id="WP_099323864.1">
    <property type="nucleotide sequence ID" value="NZ_OCTL01000004.1"/>
</dbReference>